<protein>
    <submittedName>
        <fullName evidence="1">Uncharacterized protein</fullName>
    </submittedName>
</protein>
<name>A0ABV8SW02_9GAMM</name>
<gene>
    <name evidence="1" type="ORF">ACFPN2_21420</name>
</gene>
<dbReference type="RefSeq" id="WP_380600396.1">
    <property type="nucleotide sequence ID" value="NZ_JBHSDU010000010.1"/>
</dbReference>
<reference evidence="2" key="1">
    <citation type="journal article" date="2019" name="Int. J. Syst. Evol. Microbiol.">
        <title>The Global Catalogue of Microorganisms (GCM) 10K type strain sequencing project: providing services to taxonomists for standard genome sequencing and annotation.</title>
        <authorList>
            <consortium name="The Broad Institute Genomics Platform"/>
            <consortium name="The Broad Institute Genome Sequencing Center for Infectious Disease"/>
            <person name="Wu L."/>
            <person name="Ma J."/>
        </authorList>
    </citation>
    <scope>NUCLEOTIDE SEQUENCE [LARGE SCALE GENOMIC DNA]</scope>
    <source>
        <strain evidence="2">CGMCC 1.10759</strain>
    </source>
</reference>
<evidence type="ECO:0000313" key="2">
    <source>
        <dbReference type="Proteomes" id="UP001595904"/>
    </source>
</evidence>
<dbReference type="Proteomes" id="UP001595904">
    <property type="component" value="Unassembled WGS sequence"/>
</dbReference>
<accession>A0ABV8SW02</accession>
<sequence>MVSHSECDEEIESVATPGAQLANIATSLVRTRERVQATVHASLQEEWLASHSRESPVEVAGEGAADSGVDLILRKEGGGVVRIQAKSRAEAAASSAPVFTVSGQPGTGNSHVARRESLDHRVELLVVGVEVDAMYATVRTEPVRDRDRYDVDVNISLSDLDGFEVTALKRLLTEKLRSLVTAAREENADRRITQLVQAIAPEDPLADVELQVAESTVELRREFIDRVPVLTSADVHKNAGFPGSNPSQTVLRWRRSGKIFGINYGGRDLYPAFQFGVDGRPLPIVAELLAILKDNPDRTDWDNALWFAGDTGWLNGASPIERLQTDPESVRRAAEQEALRDEY</sequence>
<proteinExistence type="predicted"/>
<evidence type="ECO:0000313" key="1">
    <source>
        <dbReference type="EMBL" id="MFC4311662.1"/>
    </source>
</evidence>
<keyword evidence="2" id="KW-1185">Reference proteome</keyword>
<comment type="caution">
    <text evidence="1">The sequence shown here is derived from an EMBL/GenBank/DDBJ whole genome shotgun (WGS) entry which is preliminary data.</text>
</comment>
<organism evidence="1 2">
    <name type="scientific">Steroidobacter flavus</name>
    <dbReference type="NCBI Taxonomy" id="1842136"/>
    <lineage>
        <taxon>Bacteria</taxon>
        <taxon>Pseudomonadati</taxon>
        <taxon>Pseudomonadota</taxon>
        <taxon>Gammaproteobacteria</taxon>
        <taxon>Steroidobacterales</taxon>
        <taxon>Steroidobacteraceae</taxon>
        <taxon>Steroidobacter</taxon>
    </lineage>
</organism>
<dbReference type="EMBL" id="JBHSDU010000010">
    <property type="protein sequence ID" value="MFC4311662.1"/>
    <property type="molecule type" value="Genomic_DNA"/>
</dbReference>